<gene>
    <name evidence="4" type="ORF">DL346_27085</name>
</gene>
<evidence type="ECO:0000256" key="1">
    <source>
        <dbReference type="ARBA" id="ARBA00023125"/>
    </source>
</evidence>
<dbReference type="Pfam" id="PF13411">
    <property type="entry name" value="MerR_1"/>
    <property type="match status" value="1"/>
</dbReference>
<organism evidence="4 5">
    <name type="scientific">Paenibacillus montanisoli</name>
    <dbReference type="NCBI Taxonomy" id="2081970"/>
    <lineage>
        <taxon>Bacteria</taxon>
        <taxon>Bacillati</taxon>
        <taxon>Bacillota</taxon>
        <taxon>Bacilli</taxon>
        <taxon>Bacillales</taxon>
        <taxon>Paenibacillaceae</taxon>
        <taxon>Paenibacillus</taxon>
    </lineage>
</organism>
<evidence type="ECO:0000313" key="5">
    <source>
        <dbReference type="Proteomes" id="UP000249260"/>
    </source>
</evidence>
<feature type="coiled-coil region" evidence="2">
    <location>
        <begin position="86"/>
        <end position="113"/>
    </location>
</feature>
<dbReference type="Gene3D" id="1.10.1660.10">
    <property type="match status" value="1"/>
</dbReference>
<accession>A0A328U075</accession>
<dbReference type="GO" id="GO:0003677">
    <property type="term" value="F:DNA binding"/>
    <property type="evidence" value="ECO:0007669"/>
    <property type="project" value="UniProtKB-KW"/>
</dbReference>
<evidence type="ECO:0000259" key="3">
    <source>
        <dbReference type="PROSITE" id="PS50937"/>
    </source>
</evidence>
<dbReference type="InterPro" id="IPR000551">
    <property type="entry name" value="MerR-type_HTH_dom"/>
</dbReference>
<sequence>MRQYWKVGDLAKSTGITVRTLRFYDQIGLFSPSGHSESGHRLYNEADIGRLQQILSLKDLGLSLEDIQKVLNGHAYTPYDIVAIQIKRVRQTIRTQQKLLAELERVAERMSDKQPLNADTFISLLETMKASHEKVIIERRLDWERRFDQLGDFLNETRNEHTKEEDS</sequence>
<dbReference type="PROSITE" id="PS00552">
    <property type="entry name" value="HTH_MERR_1"/>
    <property type="match status" value="1"/>
</dbReference>
<dbReference type="AlphaFoldDB" id="A0A328U075"/>
<name>A0A328U075_9BACL</name>
<evidence type="ECO:0000256" key="2">
    <source>
        <dbReference type="SAM" id="Coils"/>
    </source>
</evidence>
<dbReference type="PROSITE" id="PS50937">
    <property type="entry name" value="HTH_MERR_2"/>
    <property type="match status" value="1"/>
</dbReference>
<reference evidence="4 5" key="1">
    <citation type="submission" date="2018-06" db="EMBL/GenBank/DDBJ databases">
        <title>Paenibacillus montanisoli sp. nov., isolated from mountain area soil.</title>
        <authorList>
            <person name="Wu M."/>
        </authorList>
    </citation>
    <scope>NUCLEOTIDE SEQUENCE [LARGE SCALE GENOMIC DNA]</scope>
    <source>
        <strain evidence="4 5">RA17</strain>
    </source>
</reference>
<keyword evidence="5" id="KW-1185">Reference proteome</keyword>
<dbReference type="PANTHER" id="PTHR30204">
    <property type="entry name" value="REDOX-CYCLING DRUG-SENSING TRANSCRIPTIONAL ACTIVATOR SOXR"/>
    <property type="match status" value="1"/>
</dbReference>
<proteinExistence type="predicted"/>
<dbReference type="OrthoDB" id="1894615at2"/>
<evidence type="ECO:0000313" key="4">
    <source>
        <dbReference type="EMBL" id="RAP73376.1"/>
    </source>
</evidence>
<keyword evidence="1" id="KW-0238">DNA-binding</keyword>
<comment type="caution">
    <text evidence="4">The sequence shown here is derived from an EMBL/GenBank/DDBJ whole genome shotgun (WGS) entry which is preliminary data.</text>
</comment>
<dbReference type="CDD" id="cd01106">
    <property type="entry name" value="HTH_TipAL-Mta"/>
    <property type="match status" value="1"/>
</dbReference>
<dbReference type="InterPro" id="IPR047057">
    <property type="entry name" value="MerR_fam"/>
</dbReference>
<dbReference type="EMBL" id="QLUW01000007">
    <property type="protein sequence ID" value="RAP73376.1"/>
    <property type="molecule type" value="Genomic_DNA"/>
</dbReference>
<protein>
    <submittedName>
        <fullName evidence="4">MerR family transcriptional regulator</fullName>
    </submittedName>
</protein>
<dbReference type="GO" id="GO:0003700">
    <property type="term" value="F:DNA-binding transcription factor activity"/>
    <property type="evidence" value="ECO:0007669"/>
    <property type="project" value="InterPro"/>
</dbReference>
<feature type="domain" description="HTH merR-type" evidence="3">
    <location>
        <begin position="4"/>
        <end position="73"/>
    </location>
</feature>
<dbReference type="Proteomes" id="UP000249260">
    <property type="component" value="Unassembled WGS sequence"/>
</dbReference>
<keyword evidence="2" id="KW-0175">Coiled coil</keyword>
<dbReference type="PRINTS" id="PR00040">
    <property type="entry name" value="HTHMERR"/>
</dbReference>
<dbReference type="RefSeq" id="WP_112885517.1">
    <property type="nucleotide sequence ID" value="NZ_QLUW01000007.1"/>
</dbReference>
<dbReference type="PANTHER" id="PTHR30204:SF90">
    <property type="entry name" value="HTH-TYPE TRANSCRIPTIONAL ACTIVATOR MTA"/>
    <property type="match status" value="1"/>
</dbReference>
<dbReference type="SUPFAM" id="SSF46955">
    <property type="entry name" value="Putative DNA-binding domain"/>
    <property type="match status" value="1"/>
</dbReference>
<dbReference type="SMART" id="SM00422">
    <property type="entry name" value="HTH_MERR"/>
    <property type="match status" value="1"/>
</dbReference>
<dbReference type="InterPro" id="IPR009061">
    <property type="entry name" value="DNA-bd_dom_put_sf"/>
</dbReference>